<dbReference type="Pfam" id="PF00089">
    <property type="entry name" value="Trypsin"/>
    <property type="match status" value="1"/>
</dbReference>
<dbReference type="PROSITE" id="PS00135">
    <property type="entry name" value="TRYPSIN_SER"/>
    <property type="match status" value="1"/>
</dbReference>
<dbReference type="Proteomes" id="UP000518911">
    <property type="component" value="Unassembled WGS sequence"/>
</dbReference>
<dbReference type="PANTHER" id="PTHR24264:SF77">
    <property type="entry name" value="PEPTIDASE S1 DOMAIN-CONTAINING PROTEIN"/>
    <property type="match status" value="1"/>
</dbReference>
<dbReference type="GO" id="GO:0004252">
    <property type="term" value="F:serine-type endopeptidase activity"/>
    <property type="evidence" value="ECO:0007669"/>
    <property type="project" value="InterPro"/>
</dbReference>
<accession>A0A7L3W531</accession>
<dbReference type="FunFam" id="2.40.10.10:FF:000077">
    <property type="entry name" value="Predicted protein"/>
    <property type="match status" value="1"/>
</dbReference>
<dbReference type="InterPro" id="IPR001314">
    <property type="entry name" value="Peptidase_S1A"/>
</dbReference>
<organism evidence="8 9">
    <name type="scientific">Atlantisia rogersi</name>
    <name type="common">Inaccessible Island rail</name>
    <dbReference type="NCBI Taxonomy" id="2478892"/>
    <lineage>
        <taxon>Eukaryota</taxon>
        <taxon>Metazoa</taxon>
        <taxon>Chordata</taxon>
        <taxon>Craniata</taxon>
        <taxon>Vertebrata</taxon>
        <taxon>Euteleostomi</taxon>
        <taxon>Archelosauria</taxon>
        <taxon>Archosauria</taxon>
        <taxon>Dinosauria</taxon>
        <taxon>Saurischia</taxon>
        <taxon>Theropoda</taxon>
        <taxon>Coelurosauria</taxon>
        <taxon>Aves</taxon>
        <taxon>Neognathae</taxon>
        <taxon>Neoaves</taxon>
        <taxon>Gruiformes</taxon>
        <taxon>Rallidae</taxon>
        <taxon>Atlantisia</taxon>
    </lineage>
</organism>
<name>A0A7L3W531_9GRUI</name>
<dbReference type="PROSITE" id="PS00134">
    <property type="entry name" value="TRYPSIN_HIS"/>
    <property type="match status" value="1"/>
</dbReference>
<dbReference type="SUPFAM" id="SSF50494">
    <property type="entry name" value="Trypsin-like serine proteases"/>
    <property type="match status" value="1"/>
</dbReference>
<evidence type="ECO:0000256" key="1">
    <source>
        <dbReference type="ARBA" id="ARBA00007664"/>
    </source>
</evidence>
<dbReference type="PRINTS" id="PR00722">
    <property type="entry name" value="CHYMOTRYPSIN"/>
</dbReference>
<dbReference type="CDD" id="cd00190">
    <property type="entry name" value="Tryp_SPc"/>
    <property type="match status" value="1"/>
</dbReference>
<dbReference type="InterPro" id="IPR050127">
    <property type="entry name" value="Serine_Proteases_S1"/>
</dbReference>
<dbReference type="AlphaFoldDB" id="A0A7L3W531"/>
<evidence type="ECO:0000259" key="7">
    <source>
        <dbReference type="PROSITE" id="PS50240"/>
    </source>
</evidence>
<keyword evidence="5" id="KW-1015">Disulfide bond</keyword>
<comment type="similarity">
    <text evidence="1">Belongs to the peptidase S1 family.</text>
</comment>
<gene>
    <name evidence="8" type="primary">Klk14_0</name>
    <name evidence="8" type="ORF">ATLROG_R02727</name>
</gene>
<feature type="domain" description="Peptidase S1" evidence="7">
    <location>
        <begin position="11"/>
        <end position="233"/>
    </location>
</feature>
<dbReference type="InterPro" id="IPR009003">
    <property type="entry name" value="Peptidase_S1_PA"/>
</dbReference>
<dbReference type="InterPro" id="IPR033116">
    <property type="entry name" value="TRYPSIN_SER"/>
</dbReference>
<proteinExistence type="inferred from homology"/>
<evidence type="ECO:0000256" key="6">
    <source>
        <dbReference type="RuleBase" id="RU363034"/>
    </source>
</evidence>
<dbReference type="SMART" id="SM00020">
    <property type="entry name" value="Tryp_SPc"/>
    <property type="match status" value="1"/>
</dbReference>
<protein>
    <submittedName>
        <fullName evidence="8">KLK14 protein</fullName>
    </submittedName>
</protein>
<dbReference type="GO" id="GO:0006508">
    <property type="term" value="P:proteolysis"/>
    <property type="evidence" value="ECO:0007669"/>
    <property type="project" value="UniProtKB-KW"/>
</dbReference>
<dbReference type="EMBL" id="VZUJ01037531">
    <property type="protein sequence ID" value="NXV71802.1"/>
    <property type="molecule type" value="Genomic_DNA"/>
</dbReference>
<evidence type="ECO:0000256" key="4">
    <source>
        <dbReference type="ARBA" id="ARBA00022825"/>
    </source>
</evidence>
<dbReference type="GO" id="GO:0005615">
    <property type="term" value="C:extracellular space"/>
    <property type="evidence" value="ECO:0007669"/>
    <property type="project" value="TreeGrafter"/>
</dbReference>
<keyword evidence="2 6" id="KW-0645">Protease</keyword>
<sequence length="235" mass="25351">CVTVPGDESRIIGGRPCSINQRPFQVALIKRGQILCGGSLIGAQWVLTAAHCRQAARDVSVLIGTDTLRDGTGEVRSISRFIVHPKYNPRQNDNDFMLLKLDRPVQFRSSIKMIRVATKCPTGGMRCSVSGWGTTKSPGARLPKDLQCAAIQTFGRNECSRAYGRAVTPNMFCAGVPEGGIDSCQGDSGGPLVCNGMLQGVVSWGMAVCGQRGQPGVYSNVCRATSWIRRYVREA</sequence>
<dbReference type="Gene3D" id="2.40.10.10">
    <property type="entry name" value="Trypsin-like serine proteases"/>
    <property type="match status" value="1"/>
</dbReference>
<evidence type="ECO:0000256" key="2">
    <source>
        <dbReference type="ARBA" id="ARBA00022670"/>
    </source>
</evidence>
<feature type="non-terminal residue" evidence="8">
    <location>
        <position position="235"/>
    </location>
</feature>
<dbReference type="PROSITE" id="PS50240">
    <property type="entry name" value="TRYPSIN_DOM"/>
    <property type="match status" value="1"/>
</dbReference>
<dbReference type="PANTHER" id="PTHR24264">
    <property type="entry name" value="TRYPSIN-RELATED"/>
    <property type="match status" value="1"/>
</dbReference>
<dbReference type="InterPro" id="IPR018114">
    <property type="entry name" value="TRYPSIN_HIS"/>
</dbReference>
<dbReference type="InterPro" id="IPR001254">
    <property type="entry name" value="Trypsin_dom"/>
</dbReference>
<comment type="caution">
    <text evidence="8">The sequence shown here is derived from an EMBL/GenBank/DDBJ whole genome shotgun (WGS) entry which is preliminary data.</text>
</comment>
<dbReference type="OrthoDB" id="9066187at2759"/>
<keyword evidence="4 6" id="KW-0720">Serine protease</keyword>
<keyword evidence="3 6" id="KW-0378">Hydrolase</keyword>
<evidence type="ECO:0000313" key="8">
    <source>
        <dbReference type="EMBL" id="NXV71802.1"/>
    </source>
</evidence>
<feature type="non-terminal residue" evidence="8">
    <location>
        <position position="1"/>
    </location>
</feature>
<evidence type="ECO:0000256" key="5">
    <source>
        <dbReference type="ARBA" id="ARBA00023157"/>
    </source>
</evidence>
<dbReference type="InterPro" id="IPR043504">
    <property type="entry name" value="Peptidase_S1_PA_chymotrypsin"/>
</dbReference>
<evidence type="ECO:0000313" key="9">
    <source>
        <dbReference type="Proteomes" id="UP000518911"/>
    </source>
</evidence>
<evidence type="ECO:0000256" key="3">
    <source>
        <dbReference type="ARBA" id="ARBA00022801"/>
    </source>
</evidence>
<keyword evidence="9" id="KW-1185">Reference proteome</keyword>
<reference evidence="8 9" key="1">
    <citation type="submission" date="2019-09" db="EMBL/GenBank/DDBJ databases">
        <title>Bird 10,000 Genomes (B10K) Project - Family phase.</title>
        <authorList>
            <person name="Zhang G."/>
        </authorList>
    </citation>
    <scope>NUCLEOTIDE SEQUENCE [LARGE SCALE GENOMIC DNA]</scope>
    <source>
        <strain evidence="8">OUT-0055</strain>
        <tissue evidence="8">Blood</tissue>
    </source>
</reference>